<dbReference type="SMART" id="SM00530">
    <property type="entry name" value="HTH_XRE"/>
    <property type="match status" value="1"/>
</dbReference>
<dbReference type="Pfam" id="PF13560">
    <property type="entry name" value="HTH_31"/>
    <property type="match status" value="1"/>
</dbReference>
<dbReference type="Gene3D" id="1.10.260.40">
    <property type="entry name" value="lambda repressor-like DNA-binding domains"/>
    <property type="match status" value="1"/>
</dbReference>
<dbReference type="InterPro" id="IPR001387">
    <property type="entry name" value="Cro/C1-type_HTH"/>
</dbReference>
<accession>A0ABY7ZTY5</accession>
<organism evidence="2 3">
    <name type="scientific">Micromonospora cathayae</name>
    <dbReference type="NCBI Taxonomy" id="3028804"/>
    <lineage>
        <taxon>Bacteria</taxon>
        <taxon>Bacillati</taxon>
        <taxon>Actinomycetota</taxon>
        <taxon>Actinomycetes</taxon>
        <taxon>Micromonosporales</taxon>
        <taxon>Micromonosporaceae</taxon>
        <taxon>Micromonospora</taxon>
    </lineage>
</organism>
<sequence length="265" mass="29326">MGISPSEFLIRELRRRRTAAGLSQGALGERIHYSDTHVSAIETGSKPPRPDYLRAVDEALDTGGLFISLWEDLVKDSAAPVWLREWIEFEREAKAFRWFEPGFVPGLLQTEAYARASLAGEMLTTDEVDQLVDSRMERQSILGRARPPLLVVALDELIVRRPAYGDRKLMAQQVEHLVGCAELPHVQIHIVPADTGMYPGLGGGFILADCDSGPVAYSDSQISAHIVNGGDVLARLAARWEGIRGETLTRQRSLDLLKEAAEQWA</sequence>
<dbReference type="InterPro" id="IPR010982">
    <property type="entry name" value="Lambda_DNA-bd_dom_sf"/>
</dbReference>
<evidence type="ECO:0000313" key="3">
    <source>
        <dbReference type="Proteomes" id="UP001219605"/>
    </source>
</evidence>
<dbReference type="EMBL" id="CP118615">
    <property type="protein sequence ID" value="WDZ86495.1"/>
    <property type="molecule type" value="Genomic_DNA"/>
</dbReference>
<dbReference type="Pfam" id="PF19054">
    <property type="entry name" value="DUF5753"/>
    <property type="match status" value="1"/>
</dbReference>
<dbReference type="SUPFAM" id="SSF47413">
    <property type="entry name" value="lambda repressor-like DNA-binding domains"/>
    <property type="match status" value="1"/>
</dbReference>
<dbReference type="CDD" id="cd00093">
    <property type="entry name" value="HTH_XRE"/>
    <property type="match status" value="1"/>
</dbReference>
<dbReference type="InterPro" id="IPR043917">
    <property type="entry name" value="DUF5753"/>
</dbReference>
<dbReference type="RefSeq" id="WP_275033325.1">
    <property type="nucleotide sequence ID" value="NZ_CP118615.1"/>
</dbReference>
<gene>
    <name evidence="2" type="ORF">PVK37_08910</name>
</gene>
<name>A0ABY7ZTY5_9ACTN</name>
<evidence type="ECO:0000259" key="1">
    <source>
        <dbReference type="PROSITE" id="PS50943"/>
    </source>
</evidence>
<reference evidence="2 3" key="1">
    <citation type="submission" date="2023-02" db="EMBL/GenBank/DDBJ databases">
        <authorList>
            <person name="Mo P."/>
        </authorList>
    </citation>
    <scope>NUCLEOTIDE SEQUENCE [LARGE SCALE GENOMIC DNA]</scope>
    <source>
        <strain evidence="2 3">HUAS 3</strain>
    </source>
</reference>
<evidence type="ECO:0000313" key="2">
    <source>
        <dbReference type="EMBL" id="WDZ86495.1"/>
    </source>
</evidence>
<proteinExistence type="predicted"/>
<keyword evidence="3" id="KW-1185">Reference proteome</keyword>
<feature type="domain" description="HTH cro/C1-type" evidence="1">
    <location>
        <begin position="13"/>
        <end position="66"/>
    </location>
</feature>
<protein>
    <submittedName>
        <fullName evidence="2">Helix-turn-helix transcriptional regulator</fullName>
    </submittedName>
</protein>
<dbReference type="Proteomes" id="UP001219605">
    <property type="component" value="Chromosome"/>
</dbReference>
<dbReference type="PROSITE" id="PS50943">
    <property type="entry name" value="HTH_CROC1"/>
    <property type="match status" value="1"/>
</dbReference>